<feature type="region of interest" description="Disordered" evidence="1">
    <location>
        <begin position="72"/>
        <end position="98"/>
    </location>
</feature>
<reference evidence="2" key="2">
    <citation type="submission" date="2023-06" db="EMBL/GenBank/DDBJ databases">
        <authorList>
            <consortium name="Lawrence Berkeley National Laboratory"/>
            <person name="Haridas S."/>
            <person name="Hensen N."/>
            <person name="Bonometti L."/>
            <person name="Westerberg I."/>
            <person name="Brannstrom I.O."/>
            <person name="Guillou S."/>
            <person name="Cros-Aarteil S."/>
            <person name="Calhoun S."/>
            <person name="Kuo A."/>
            <person name="Mondo S."/>
            <person name="Pangilinan J."/>
            <person name="Riley R."/>
            <person name="LaButti K."/>
            <person name="Andreopoulos B."/>
            <person name="Lipzen A."/>
            <person name="Chen C."/>
            <person name="Yanf M."/>
            <person name="Daum C."/>
            <person name="Ng V."/>
            <person name="Clum A."/>
            <person name="Steindorff A."/>
            <person name="Ohm R."/>
            <person name="Martin F."/>
            <person name="Silar P."/>
            <person name="Natvig D."/>
            <person name="Lalanne C."/>
            <person name="Gautier V."/>
            <person name="Ament-velasquez S.L."/>
            <person name="Kruys A."/>
            <person name="Hutchinson M.I."/>
            <person name="Powell A.J."/>
            <person name="Barry K."/>
            <person name="Miller A.N."/>
            <person name="Grigoriev I.V."/>
            <person name="Debuchy R."/>
            <person name="Gladieux P."/>
            <person name="Thoren M.H."/>
            <person name="Johannesson H."/>
        </authorList>
    </citation>
    <scope>NUCLEOTIDE SEQUENCE</scope>
    <source>
        <strain evidence="2">CBS 232.78</strain>
    </source>
</reference>
<organism evidence="2 3">
    <name type="scientific">Podospora didyma</name>
    <dbReference type="NCBI Taxonomy" id="330526"/>
    <lineage>
        <taxon>Eukaryota</taxon>
        <taxon>Fungi</taxon>
        <taxon>Dikarya</taxon>
        <taxon>Ascomycota</taxon>
        <taxon>Pezizomycotina</taxon>
        <taxon>Sordariomycetes</taxon>
        <taxon>Sordariomycetidae</taxon>
        <taxon>Sordariales</taxon>
        <taxon>Podosporaceae</taxon>
        <taxon>Podospora</taxon>
    </lineage>
</organism>
<dbReference type="Proteomes" id="UP001285441">
    <property type="component" value="Unassembled WGS sequence"/>
</dbReference>
<gene>
    <name evidence="2" type="ORF">B0H63DRAFT_529950</name>
</gene>
<reference evidence="2" key="1">
    <citation type="journal article" date="2023" name="Mol. Phylogenet. Evol.">
        <title>Genome-scale phylogeny and comparative genomics of the fungal order Sordariales.</title>
        <authorList>
            <person name="Hensen N."/>
            <person name="Bonometti L."/>
            <person name="Westerberg I."/>
            <person name="Brannstrom I.O."/>
            <person name="Guillou S."/>
            <person name="Cros-Aarteil S."/>
            <person name="Calhoun S."/>
            <person name="Haridas S."/>
            <person name="Kuo A."/>
            <person name="Mondo S."/>
            <person name="Pangilinan J."/>
            <person name="Riley R."/>
            <person name="LaButti K."/>
            <person name="Andreopoulos B."/>
            <person name="Lipzen A."/>
            <person name="Chen C."/>
            <person name="Yan M."/>
            <person name="Daum C."/>
            <person name="Ng V."/>
            <person name="Clum A."/>
            <person name="Steindorff A."/>
            <person name="Ohm R.A."/>
            <person name="Martin F."/>
            <person name="Silar P."/>
            <person name="Natvig D.O."/>
            <person name="Lalanne C."/>
            <person name="Gautier V."/>
            <person name="Ament-Velasquez S.L."/>
            <person name="Kruys A."/>
            <person name="Hutchinson M.I."/>
            <person name="Powell A.J."/>
            <person name="Barry K."/>
            <person name="Miller A.N."/>
            <person name="Grigoriev I.V."/>
            <person name="Debuchy R."/>
            <person name="Gladieux P."/>
            <person name="Hiltunen Thoren M."/>
            <person name="Johannesson H."/>
        </authorList>
    </citation>
    <scope>NUCLEOTIDE SEQUENCE</scope>
    <source>
        <strain evidence="2">CBS 232.78</strain>
    </source>
</reference>
<keyword evidence="3" id="KW-1185">Reference proteome</keyword>
<proteinExistence type="predicted"/>
<evidence type="ECO:0000256" key="1">
    <source>
        <dbReference type="SAM" id="MobiDB-lite"/>
    </source>
</evidence>
<feature type="compositionally biased region" description="Basic and acidic residues" evidence="1">
    <location>
        <begin position="87"/>
        <end position="98"/>
    </location>
</feature>
<accession>A0AAE0JYW8</accession>
<protein>
    <submittedName>
        <fullName evidence="2">Uncharacterized protein</fullName>
    </submittedName>
</protein>
<comment type="caution">
    <text evidence="2">The sequence shown here is derived from an EMBL/GenBank/DDBJ whole genome shotgun (WGS) entry which is preliminary data.</text>
</comment>
<dbReference type="AlphaFoldDB" id="A0AAE0JYW8"/>
<name>A0AAE0JYW8_9PEZI</name>
<dbReference type="EMBL" id="JAULSW010000012">
    <property type="protein sequence ID" value="KAK3366577.1"/>
    <property type="molecule type" value="Genomic_DNA"/>
</dbReference>
<evidence type="ECO:0000313" key="3">
    <source>
        <dbReference type="Proteomes" id="UP001285441"/>
    </source>
</evidence>
<evidence type="ECO:0000313" key="2">
    <source>
        <dbReference type="EMBL" id="KAK3366577.1"/>
    </source>
</evidence>
<sequence>MRRGVYGEKGGPRVADLLFTVARMLHEEGESTLAARHLREVVEISGDAPRMKTHLARALWFLAGIEDDISKVSNEPREGSGMIQNSTEEKLTGPEDMRERANAVRKSIEDREWADEDSDEGFMRLVTWMLW</sequence>